<keyword evidence="11" id="KW-1185">Reference proteome</keyword>
<evidence type="ECO:0000256" key="2">
    <source>
        <dbReference type="ARBA" id="ARBA00022448"/>
    </source>
</evidence>
<sequence length="426" mass="44032">MKRSTQARYMLGMVVDATGSGMYLPLSLLYFHHNTGLSITRVGAIISAAAVLGLVSNPITGVLVDRYGARAVVVGGYLVRATAFASYPLVHDPVPLFLAVLVMAIGDVSFSPSIQSFIAEIAEGAARDRLIAAQRSLRNAGLGAGGLLAGAALALGSDRAYHGIVLGSAVAFAVAALLIRSIPTRPRATAVTRTARGYRLVARNRPFLALTLLNVPVAFGYMVLSVSLPVYVTQELDQPSSLVGVLYAVNTVGIAVLQIPVTRLLTRYRRTRSVALGATVFATSFVAYAVLGVVSTGTALVIGVFVATAAFTVGELMHGATASAMVASAAPAETRGRHLAVYQLSWAVPTALAPAVLTGLLTASPTGMWLVLATAVGGAAAGVLRLEPRLPRAAVRPGTPEPEPGSTGAETTEPEQADPSRALRDA</sequence>
<keyword evidence="4 8" id="KW-0812">Transmembrane</keyword>
<evidence type="ECO:0000313" key="11">
    <source>
        <dbReference type="Proteomes" id="UP000647172"/>
    </source>
</evidence>
<proteinExistence type="predicted"/>
<feature type="domain" description="Major facilitator superfamily (MFS) profile" evidence="9">
    <location>
        <begin position="5"/>
        <end position="391"/>
    </location>
</feature>
<feature type="transmembrane region" description="Helical" evidence="8">
    <location>
        <begin position="67"/>
        <end position="90"/>
    </location>
</feature>
<dbReference type="Pfam" id="PF07690">
    <property type="entry name" value="MFS_1"/>
    <property type="match status" value="1"/>
</dbReference>
<gene>
    <name evidence="10" type="ORF">Ani05nite_27400</name>
</gene>
<comment type="subcellular location">
    <subcellularLocation>
        <location evidence="1">Cell membrane</location>
        <topology evidence="1">Multi-pass membrane protein</topology>
    </subcellularLocation>
</comment>
<feature type="transmembrane region" description="Helical" evidence="8">
    <location>
        <begin position="139"/>
        <end position="155"/>
    </location>
</feature>
<evidence type="ECO:0000256" key="1">
    <source>
        <dbReference type="ARBA" id="ARBA00004651"/>
    </source>
</evidence>
<evidence type="ECO:0000256" key="3">
    <source>
        <dbReference type="ARBA" id="ARBA00022475"/>
    </source>
</evidence>
<feature type="transmembrane region" description="Helical" evidence="8">
    <location>
        <begin position="96"/>
        <end position="118"/>
    </location>
</feature>
<feature type="transmembrane region" description="Helical" evidence="8">
    <location>
        <begin position="274"/>
        <end position="294"/>
    </location>
</feature>
<dbReference type="EMBL" id="BOMQ01000031">
    <property type="protein sequence ID" value="GIE49206.1"/>
    <property type="molecule type" value="Genomic_DNA"/>
</dbReference>
<dbReference type="Proteomes" id="UP000647172">
    <property type="component" value="Unassembled WGS sequence"/>
</dbReference>
<feature type="transmembrane region" description="Helical" evidence="8">
    <location>
        <begin position="9"/>
        <end position="31"/>
    </location>
</feature>
<accession>A0A919ML62</accession>
<dbReference type="InterPro" id="IPR020846">
    <property type="entry name" value="MFS_dom"/>
</dbReference>
<dbReference type="PANTHER" id="PTHR23517:SF2">
    <property type="entry name" value="MULTIDRUG RESISTANCE PROTEIN MDTH"/>
    <property type="match status" value="1"/>
</dbReference>
<evidence type="ECO:0000256" key="4">
    <source>
        <dbReference type="ARBA" id="ARBA00022692"/>
    </source>
</evidence>
<reference evidence="10" key="1">
    <citation type="submission" date="2021-01" db="EMBL/GenBank/DDBJ databases">
        <title>Whole genome shotgun sequence of Actinoplanes nipponensis NBRC 14063.</title>
        <authorList>
            <person name="Komaki H."/>
            <person name="Tamura T."/>
        </authorList>
    </citation>
    <scope>NUCLEOTIDE SEQUENCE</scope>
    <source>
        <strain evidence="10">NBRC 14063</strain>
    </source>
</reference>
<keyword evidence="6 8" id="KW-0472">Membrane</keyword>
<dbReference type="PANTHER" id="PTHR23517">
    <property type="entry name" value="RESISTANCE PROTEIN MDTM, PUTATIVE-RELATED-RELATED"/>
    <property type="match status" value="1"/>
</dbReference>
<dbReference type="AlphaFoldDB" id="A0A919ML62"/>
<feature type="transmembrane region" description="Helical" evidence="8">
    <location>
        <begin position="37"/>
        <end position="55"/>
    </location>
</feature>
<feature type="transmembrane region" description="Helical" evidence="8">
    <location>
        <begin position="207"/>
        <end position="232"/>
    </location>
</feature>
<dbReference type="PROSITE" id="PS50850">
    <property type="entry name" value="MFS"/>
    <property type="match status" value="1"/>
</dbReference>
<keyword evidence="2" id="KW-0813">Transport</keyword>
<organism evidence="10 11">
    <name type="scientific">Actinoplanes nipponensis</name>
    <dbReference type="NCBI Taxonomy" id="135950"/>
    <lineage>
        <taxon>Bacteria</taxon>
        <taxon>Bacillati</taxon>
        <taxon>Actinomycetota</taxon>
        <taxon>Actinomycetes</taxon>
        <taxon>Micromonosporales</taxon>
        <taxon>Micromonosporaceae</taxon>
        <taxon>Actinoplanes</taxon>
    </lineage>
</organism>
<evidence type="ECO:0000259" key="9">
    <source>
        <dbReference type="PROSITE" id="PS50850"/>
    </source>
</evidence>
<dbReference type="GO" id="GO:0005886">
    <property type="term" value="C:plasma membrane"/>
    <property type="evidence" value="ECO:0007669"/>
    <property type="project" value="UniProtKB-SubCell"/>
</dbReference>
<keyword evidence="3" id="KW-1003">Cell membrane</keyword>
<keyword evidence="5 8" id="KW-1133">Transmembrane helix</keyword>
<dbReference type="InterPro" id="IPR036259">
    <property type="entry name" value="MFS_trans_sf"/>
</dbReference>
<feature type="transmembrane region" description="Helical" evidence="8">
    <location>
        <begin position="339"/>
        <end position="361"/>
    </location>
</feature>
<evidence type="ECO:0000313" key="10">
    <source>
        <dbReference type="EMBL" id="GIE49206.1"/>
    </source>
</evidence>
<feature type="transmembrane region" description="Helical" evidence="8">
    <location>
        <begin position="300"/>
        <end position="327"/>
    </location>
</feature>
<feature type="transmembrane region" description="Helical" evidence="8">
    <location>
        <begin position="161"/>
        <end position="179"/>
    </location>
</feature>
<dbReference type="InterPro" id="IPR011701">
    <property type="entry name" value="MFS"/>
</dbReference>
<evidence type="ECO:0000256" key="7">
    <source>
        <dbReference type="SAM" id="MobiDB-lite"/>
    </source>
</evidence>
<dbReference type="RefSeq" id="WP_203768433.1">
    <property type="nucleotide sequence ID" value="NZ_BOMQ01000031.1"/>
</dbReference>
<dbReference type="InterPro" id="IPR050171">
    <property type="entry name" value="MFS_Transporters"/>
</dbReference>
<dbReference type="SUPFAM" id="SSF103473">
    <property type="entry name" value="MFS general substrate transporter"/>
    <property type="match status" value="1"/>
</dbReference>
<evidence type="ECO:0000256" key="6">
    <source>
        <dbReference type="ARBA" id="ARBA00023136"/>
    </source>
</evidence>
<dbReference type="GO" id="GO:0022857">
    <property type="term" value="F:transmembrane transporter activity"/>
    <property type="evidence" value="ECO:0007669"/>
    <property type="project" value="InterPro"/>
</dbReference>
<dbReference type="Gene3D" id="1.20.1250.20">
    <property type="entry name" value="MFS general substrate transporter like domains"/>
    <property type="match status" value="2"/>
</dbReference>
<comment type="caution">
    <text evidence="10">The sequence shown here is derived from an EMBL/GenBank/DDBJ whole genome shotgun (WGS) entry which is preliminary data.</text>
</comment>
<evidence type="ECO:0000256" key="5">
    <source>
        <dbReference type="ARBA" id="ARBA00022989"/>
    </source>
</evidence>
<feature type="transmembrane region" description="Helical" evidence="8">
    <location>
        <begin position="244"/>
        <end position="262"/>
    </location>
</feature>
<feature type="region of interest" description="Disordered" evidence="7">
    <location>
        <begin position="390"/>
        <end position="426"/>
    </location>
</feature>
<name>A0A919ML62_9ACTN</name>
<evidence type="ECO:0000256" key="8">
    <source>
        <dbReference type="SAM" id="Phobius"/>
    </source>
</evidence>
<protein>
    <submittedName>
        <fullName evidence="10">MFS transporter</fullName>
    </submittedName>
</protein>
<feature type="transmembrane region" description="Helical" evidence="8">
    <location>
        <begin position="367"/>
        <end position="386"/>
    </location>
</feature>